<evidence type="ECO:0000313" key="11">
    <source>
        <dbReference type="Proteomes" id="UP000677054"/>
    </source>
</evidence>
<evidence type="ECO:0000256" key="2">
    <source>
        <dbReference type="ARBA" id="ARBA00022723"/>
    </source>
</evidence>
<dbReference type="OrthoDB" id="536399at2759"/>
<comment type="similarity">
    <text evidence="1">Belongs to the NFX1 family.</text>
</comment>
<evidence type="ECO:0000259" key="9">
    <source>
        <dbReference type="PROSITE" id="PS50089"/>
    </source>
</evidence>
<proteinExistence type="inferred from homology"/>
<dbReference type="AlphaFoldDB" id="A0A7R8ZY77"/>
<dbReference type="PROSITE" id="PS50089">
    <property type="entry name" value="ZF_RING_2"/>
    <property type="match status" value="1"/>
</dbReference>
<dbReference type="Proteomes" id="UP000677054">
    <property type="component" value="Unassembled WGS sequence"/>
</dbReference>
<dbReference type="EMBL" id="CAJPEV010000063">
    <property type="protein sequence ID" value="CAG0879902.1"/>
    <property type="molecule type" value="Genomic_DNA"/>
</dbReference>
<dbReference type="EMBL" id="LR899580">
    <property type="protein sequence ID" value="CAD7240802.1"/>
    <property type="molecule type" value="Genomic_DNA"/>
</dbReference>
<keyword evidence="5" id="KW-0862">Zinc</keyword>
<sequence>MSQRNHGRRPIQEVPVSGSTSKAKDHVSYSKPDGEKLGESKFKEACAKIQASVQEYLEKHGDILDSSSEDEDPDEKNQGDGTSVLESIMEKYSQSGGEDLGKTRQFLQDAFKSGTNVCLICIASVKRVEPIWSCQTCYSSFHLHCIQKWAKDSVFIQSESLQERETKASLEWFCPKCRTSYSQKQIPQEYYCFCGKETNPENHPWILPHSCGSLCERPLQPKCGHLCLLLCHPGPCPPCPKIVRTPCYCGGMGPTVRRCCNKEWSCQKSCKNLLACGQHKCEELCHAGACPPCPRTSIQKCNCGQRTAQRPCAEPNWQCDKVCGRMYNCGYHRCDTMCHKGDCGDCPLLGQRTCPCGKTTMFLPCTEDVPPCGDTCGKLLQCGIHQCSARCHRGPCGNVSDKQCRCGSKHKEVPCSKEFICDTKCKRMRDCRRHVCNRKCCPGDCPSCEQACGRTLSCRNHKCQSRCHHGPCFPCSQLVELKCRCMRTSIRVPCGREKSTRPPRCPLPCQLPPPCHHLQLIPHRCHFGSCPPCKLICDKVLPCSHKCLANCHSAVLVQVKDVHKAEGPWDSRVKPRQEVQELPCPPC</sequence>
<evidence type="ECO:0000256" key="1">
    <source>
        <dbReference type="ARBA" id="ARBA00007269"/>
    </source>
</evidence>
<gene>
    <name evidence="10" type="ORF">DSTB1V02_LOCUS808</name>
</gene>
<accession>A0A7R8ZY77</accession>
<dbReference type="InterPro" id="IPR000967">
    <property type="entry name" value="Znf_NFX1"/>
</dbReference>
<feature type="domain" description="RING-type" evidence="9">
    <location>
        <begin position="118"/>
        <end position="178"/>
    </location>
</feature>
<organism evidence="10">
    <name type="scientific">Darwinula stevensoni</name>
    <dbReference type="NCBI Taxonomy" id="69355"/>
    <lineage>
        <taxon>Eukaryota</taxon>
        <taxon>Metazoa</taxon>
        <taxon>Ecdysozoa</taxon>
        <taxon>Arthropoda</taxon>
        <taxon>Crustacea</taxon>
        <taxon>Oligostraca</taxon>
        <taxon>Ostracoda</taxon>
        <taxon>Podocopa</taxon>
        <taxon>Podocopida</taxon>
        <taxon>Darwinulocopina</taxon>
        <taxon>Darwinuloidea</taxon>
        <taxon>Darwinulidae</taxon>
        <taxon>Darwinula</taxon>
    </lineage>
</organism>
<evidence type="ECO:0000259" key="8">
    <source>
        <dbReference type="PROSITE" id="PS50016"/>
    </source>
</evidence>
<feature type="compositionally biased region" description="Basic and acidic residues" evidence="7">
    <location>
        <begin position="22"/>
        <end position="37"/>
    </location>
</feature>
<keyword evidence="4 6" id="KW-0863">Zinc-finger</keyword>
<dbReference type="PANTHER" id="PTHR12360">
    <property type="entry name" value="NUCLEAR TRANSCRIPTION FACTOR, X-BOX BINDING 1 NFX1"/>
    <property type="match status" value="1"/>
</dbReference>
<dbReference type="InterPro" id="IPR019787">
    <property type="entry name" value="Znf_PHD-finger"/>
</dbReference>
<protein>
    <recommendedName>
        <fullName evidence="12">NFXL1</fullName>
    </recommendedName>
</protein>
<evidence type="ECO:0000256" key="4">
    <source>
        <dbReference type="ARBA" id="ARBA00022771"/>
    </source>
</evidence>
<dbReference type="PROSITE" id="PS50016">
    <property type="entry name" value="ZF_PHD_2"/>
    <property type="match status" value="1"/>
</dbReference>
<evidence type="ECO:0000256" key="3">
    <source>
        <dbReference type="ARBA" id="ARBA00022737"/>
    </source>
</evidence>
<dbReference type="GO" id="GO:0000981">
    <property type="term" value="F:DNA-binding transcription factor activity, RNA polymerase II-specific"/>
    <property type="evidence" value="ECO:0007669"/>
    <property type="project" value="TreeGrafter"/>
</dbReference>
<feature type="region of interest" description="Disordered" evidence="7">
    <location>
        <begin position="1"/>
        <end position="37"/>
    </location>
</feature>
<dbReference type="InterPro" id="IPR001841">
    <property type="entry name" value="Znf_RING"/>
</dbReference>
<dbReference type="SMART" id="SM00438">
    <property type="entry name" value="ZnF_NFX"/>
    <property type="match status" value="6"/>
</dbReference>
<keyword evidence="11" id="KW-1185">Reference proteome</keyword>
<feature type="region of interest" description="Disordered" evidence="7">
    <location>
        <begin position="60"/>
        <end position="83"/>
    </location>
</feature>
<dbReference type="SUPFAM" id="SSF57850">
    <property type="entry name" value="RING/U-box"/>
    <property type="match status" value="1"/>
</dbReference>
<dbReference type="GO" id="GO:0008270">
    <property type="term" value="F:zinc ion binding"/>
    <property type="evidence" value="ECO:0007669"/>
    <property type="project" value="UniProtKB-KW"/>
</dbReference>
<dbReference type="GO" id="GO:0000977">
    <property type="term" value="F:RNA polymerase II transcription regulatory region sequence-specific DNA binding"/>
    <property type="evidence" value="ECO:0007669"/>
    <property type="project" value="TreeGrafter"/>
</dbReference>
<keyword evidence="2" id="KW-0479">Metal-binding</keyword>
<dbReference type="Pfam" id="PF01422">
    <property type="entry name" value="zf-NF-X1"/>
    <property type="match status" value="7"/>
</dbReference>
<evidence type="ECO:0000313" key="10">
    <source>
        <dbReference type="EMBL" id="CAD7240802.1"/>
    </source>
</evidence>
<dbReference type="CDD" id="cd16697">
    <property type="entry name" value="RING-CH-C4HC3_NFXL1"/>
    <property type="match status" value="1"/>
</dbReference>
<dbReference type="InterPro" id="IPR034078">
    <property type="entry name" value="NFX1_fam"/>
</dbReference>
<keyword evidence="3" id="KW-0677">Repeat</keyword>
<evidence type="ECO:0000256" key="5">
    <source>
        <dbReference type="ARBA" id="ARBA00022833"/>
    </source>
</evidence>
<dbReference type="GO" id="GO:0005634">
    <property type="term" value="C:nucleus"/>
    <property type="evidence" value="ECO:0007669"/>
    <property type="project" value="InterPro"/>
</dbReference>
<evidence type="ECO:0000256" key="6">
    <source>
        <dbReference type="PROSITE-ProRule" id="PRU00175"/>
    </source>
</evidence>
<dbReference type="PANTHER" id="PTHR12360:SF1">
    <property type="entry name" value="NF-X1-TYPE ZINC FINGER PROTEIN NFXL1"/>
    <property type="match status" value="1"/>
</dbReference>
<feature type="non-terminal residue" evidence="10">
    <location>
        <position position="1"/>
    </location>
</feature>
<evidence type="ECO:0008006" key="12">
    <source>
        <dbReference type="Google" id="ProtNLM"/>
    </source>
</evidence>
<dbReference type="CDD" id="cd06008">
    <property type="entry name" value="NF-X1-zinc-finger"/>
    <property type="match status" value="4"/>
</dbReference>
<feature type="domain" description="PHD-type" evidence="8">
    <location>
        <begin position="115"/>
        <end position="180"/>
    </location>
</feature>
<reference evidence="10" key="1">
    <citation type="submission" date="2020-11" db="EMBL/GenBank/DDBJ databases">
        <authorList>
            <person name="Tran Van P."/>
        </authorList>
    </citation>
    <scope>NUCLEOTIDE SEQUENCE</scope>
</reference>
<evidence type="ECO:0000256" key="7">
    <source>
        <dbReference type="SAM" id="MobiDB-lite"/>
    </source>
</evidence>
<name>A0A7R8ZY77_9CRUS</name>